<organism evidence="3 4">
    <name type="scientific">Dictyobacter halimunensis</name>
    <dbReference type="NCBI Taxonomy" id="3026934"/>
    <lineage>
        <taxon>Bacteria</taxon>
        <taxon>Bacillati</taxon>
        <taxon>Chloroflexota</taxon>
        <taxon>Ktedonobacteria</taxon>
        <taxon>Ktedonobacterales</taxon>
        <taxon>Dictyobacteraceae</taxon>
        <taxon>Dictyobacter</taxon>
    </lineage>
</organism>
<evidence type="ECO:0000256" key="1">
    <source>
        <dbReference type="SAM" id="MobiDB-lite"/>
    </source>
</evidence>
<sequence length="59" mass="6795">MLLEAYLAYSLIPLFFIVLGFLVYLVMRYSHTPEAEQQTMTAGQTNTARRANSDEHQSR</sequence>
<keyword evidence="2" id="KW-0812">Transmembrane</keyword>
<feature type="compositionally biased region" description="Polar residues" evidence="1">
    <location>
        <begin position="35"/>
        <end position="50"/>
    </location>
</feature>
<reference evidence="3 4" key="1">
    <citation type="submission" date="2023-02" db="EMBL/GenBank/DDBJ databases">
        <title>Dictyobacter halimunensis sp. nov., a new member of the class Ktedonobacteria from forest soil in a geothermal area.</title>
        <authorList>
            <person name="Rachmania M.K."/>
            <person name="Ningsih F."/>
            <person name="Sakai Y."/>
            <person name="Yabe S."/>
            <person name="Yokota A."/>
            <person name="Sjamsuridzal W."/>
        </authorList>
    </citation>
    <scope>NUCLEOTIDE SEQUENCE [LARGE SCALE GENOMIC DNA]</scope>
    <source>
        <strain evidence="3 4">S3.2.2.5</strain>
    </source>
</reference>
<evidence type="ECO:0000313" key="3">
    <source>
        <dbReference type="EMBL" id="GLV60005.1"/>
    </source>
</evidence>
<evidence type="ECO:0000256" key="2">
    <source>
        <dbReference type="SAM" id="Phobius"/>
    </source>
</evidence>
<protein>
    <submittedName>
        <fullName evidence="3">Uncharacterized protein</fullName>
    </submittedName>
</protein>
<dbReference type="Proteomes" id="UP001344906">
    <property type="component" value="Unassembled WGS sequence"/>
</dbReference>
<feature type="transmembrane region" description="Helical" evidence="2">
    <location>
        <begin position="6"/>
        <end position="27"/>
    </location>
</feature>
<accession>A0ABQ6G0H6</accession>
<dbReference type="RefSeq" id="WP_338256948.1">
    <property type="nucleotide sequence ID" value="NZ_BSRI01000002.1"/>
</dbReference>
<comment type="caution">
    <text evidence="3">The sequence shown here is derived from an EMBL/GenBank/DDBJ whole genome shotgun (WGS) entry which is preliminary data.</text>
</comment>
<feature type="region of interest" description="Disordered" evidence="1">
    <location>
        <begin position="35"/>
        <end position="59"/>
    </location>
</feature>
<dbReference type="EMBL" id="BSRI01000002">
    <property type="protein sequence ID" value="GLV60005.1"/>
    <property type="molecule type" value="Genomic_DNA"/>
</dbReference>
<proteinExistence type="predicted"/>
<keyword evidence="2" id="KW-0472">Membrane</keyword>
<gene>
    <name evidence="3" type="ORF">KDH_68280</name>
</gene>
<keyword evidence="2" id="KW-1133">Transmembrane helix</keyword>
<name>A0ABQ6G0H6_9CHLR</name>
<keyword evidence="4" id="KW-1185">Reference proteome</keyword>
<evidence type="ECO:0000313" key="4">
    <source>
        <dbReference type="Proteomes" id="UP001344906"/>
    </source>
</evidence>